<organism evidence="2 3">
    <name type="scientific">Vallitalea pronyensis</name>
    <dbReference type="NCBI Taxonomy" id="1348613"/>
    <lineage>
        <taxon>Bacteria</taxon>
        <taxon>Bacillati</taxon>
        <taxon>Bacillota</taxon>
        <taxon>Clostridia</taxon>
        <taxon>Lachnospirales</taxon>
        <taxon>Vallitaleaceae</taxon>
        <taxon>Vallitalea</taxon>
    </lineage>
</organism>
<keyword evidence="3" id="KW-1185">Reference proteome</keyword>
<accession>A0A8J8MN49</accession>
<dbReference type="InterPro" id="IPR000182">
    <property type="entry name" value="GNAT_dom"/>
</dbReference>
<dbReference type="AlphaFoldDB" id="A0A8J8MN49"/>
<dbReference type="KEGG" id="vpy:HZI73_19210"/>
<proteinExistence type="predicted"/>
<evidence type="ECO:0000313" key="2">
    <source>
        <dbReference type="EMBL" id="QUI24293.1"/>
    </source>
</evidence>
<dbReference type="Pfam" id="PF00583">
    <property type="entry name" value="Acetyltransf_1"/>
    <property type="match status" value="1"/>
</dbReference>
<name>A0A8J8MN49_9FIRM</name>
<dbReference type="Proteomes" id="UP000683246">
    <property type="component" value="Chromosome"/>
</dbReference>
<dbReference type="GO" id="GO:0016747">
    <property type="term" value="F:acyltransferase activity, transferring groups other than amino-acyl groups"/>
    <property type="evidence" value="ECO:0007669"/>
    <property type="project" value="InterPro"/>
</dbReference>
<dbReference type="PROSITE" id="PS51186">
    <property type="entry name" value="GNAT"/>
    <property type="match status" value="1"/>
</dbReference>
<dbReference type="SUPFAM" id="SSF55729">
    <property type="entry name" value="Acyl-CoA N-acyltransferases (Nat)"/>
    <property type="match status" value="1"/>
</dbReference>
<protein>
    <submittedName>
        <fullName evidence="2">GNAT family N-acetyltransferase</fullName>
    </submittedName>
</protein>
<sequence length="158" mass="18817">MIIIEKAQLKDSVILTRIKTAAYRDEKRRFGPWQVDGEGPDWYIKEWYNDVTETESLIRNFHYYKLIHNTDIVGCFWLRIADERTIELNDFCIHPEHQGKGYGYKTLLMMASLFPEKNKWTLGTPFYSVRNQHLYTKAGYIKVGEKANHMVFLYEKKV</sequence>
<dbReference type="InterPro" id="IPR016181">
    <property type="entry name" value="Acyl_CoA_acyltransferase"/>
</dbReference>
<feature type="domain" description="N-acetyltransferase" evidence="1">
    <location>
        <begin position="2"/>
        <end position="158"/>
    </location>
</feature>
<evidence type="ECO:0000313" key="3">
    <source>
        <dbReference type="Proteomes" id="UP000683246"/>
    </source>
</evidence>
<reference evidence="2" key="1">
    <citation type="submission" date="2020-07" db="EMBL/GenBank/DDBJ databases">
        <title>Vallitalea pronyensis genome.</title>
        <authorList>
            <person name="Postec A."/>
        </authorList>
    </citation>
    <scope>NUCLEOTIDE SEQUENCE</scope>
    <source>
        <strain evidence="2">FatNI3</strain>
    </source>
</reference>
<dbReference type="EMBL" id="CP058649">
    <property type="protein sequence ID" value="QUI24293.1"/>
    <property type="molecule type" value="Genomic_DNA"/>
</dbReference>
<evidence type="ECO:0000259" key="1">
    <source>
        <dbReference type="PROSITE" id="PS51186"/>
    </source>
</evidence>
<dbReference type="CDD" id="cd04301">
    <property type="entry name" value="NAT_SF"/>
    <property type="match status" value="1"/>
</dbReference>
<dbReference type="Gene3D" id="3.40.630.30">
    <property type="match status" value="1"/>
</dbReference>
<dbReference type="RefSeq" id="WP_212694987.1">
    <property type="nucleotide sequence ID" value="NZ_CP058649.1"/>
</dbReference>
<gene>
    <name evidence="2" type="ORF">HZI73_19210</name>
</gene>